<organism evidence="3 4">
    <name type="scientific">Polarella glacialis</name>
    <name type="common">Dinoflagellate</name>
    <dbReference type="NCBI Taxonomy" id="89957"/>
    <lineage>
        <taxon>Eukaryota</taxon>
        <taxon>Sar</taxon>
        <taxon>Alveolata</taxon>
        <taxon>Dinophyceae</taxon>
        <taxon>Suessiales</taxon>
        <taxon>Suessiaceae</taxon>
        <taxon>Polarella</taxon>
    </lineage>
</organism>
<proteinExistence type="predicted"/>
<reference evidence="3" key="1">
    <citation type="submission" date="2021-02" db="EMBL/GenBank/DDBJ databases">
        <authorList>
            <person name="Dougan E. K."/>
            <person name="Rhodes N."/>
            <person name="Thang M."/>
            <person name="Chan C."/>
        </authorList>
    </citation>
    <scope>NUCLEOTIDE SEQUENCE</scope>
</reference>
<accession>A0A813DWP3</accession>
<dbReference type="OrthoDB" id="449438at2759"/>
<comment type="caution">
    <text evidence="3">The sequence shown here is derived from an EMBL/GenBank/DDBJ whole genome shotgun (WGS) entry which is preliminary data.</text>
</comment>
<name>A0A813DWP3_POLGL</name>
<gene>
    <name evidence="3" type="ORF">PGLA1383_LOCUS11719</name>
</gene>
<evidence type="ECO:0000256" key="2">
    <source>
        <dbReference type="SAM" id="MobiDB-lite"/>
    </source>
</evidence>
<keyword evidence="4" id="KW-1185">Reference proteome</keyword>
<dbReference type="AlphaFoldDB" id="A0A813DWP3"/>
<evidence type="ECO:0000313" key="3">
    <source>
        <dbReference type="EMBL" id="CAE8593107.1"/>
    </source>
</evidence>
<dbReference type="Proteomes" id="UP000654075">
    <property type="component" value="Unassembled WGS sequence"/>
</dbReference>
<sequence length="457" mass="48678">MEDVASEGALGLAKKEESWLTDAKDLLRSRPVMPESSGEDDLRTEVESGDDLRRRSQSIRFLAWQKAQLQEGLRKKDLEAAAAIGDLRAVQESLRGMSTSLGEEDQVLSQAEEELRVARERCAHELRELWEGLDQREADIERQAGAATAAAAACDAEGEILLHAGRSVASASRQAAVLNKETQLLVDLQQELETRDAALQCSEAAFACLVGRSFSSRSHGNIDAEVVADSIREGVAQQVLESLLRDQPRLGHNLGSRARAVLEAAVLSAVGGPTLAAAQAGGDSSTCIHREQQVLEISELESGERDEDGSEEEILGLAPSAPMPDLLILSATAAPLPSHSCLIGFAAPAVVETSVKASWPLPGVPRARTPQVHRATFPLVAAVPGQFAPSARPVGLLTPHLSKVPAWGYSSPATLQPSGAGTPMIQMRHVSDPVHSVAAQRFTWAPARQSFPPSRAG</sequence>
<feature type="compositionally biased region" description="Basic and acidic residues" evidence="2">
    <location>
        <begin position="40"/>
        <end position="49"/>
    </location>
</feature>
<feature type="region of interest" description="Disordered" evidence="2">
    <location>
        <begin position="25"/>
        <end position="49"/>
    </location>
</feature>
<protein>
    <submittedName>
        <fullName evidence="3">Uncharacterized protein</fullName>
    </submittedName>
</protein>
<evidence type="ECO:0000256" key="1">
    <source>
        <dbReference type="SAM" id="Coils"/>
    </source>
</evidence>
<dbReference type="EMBL" id="CAJNNV010006120">
    <property type="protein sequence ID" value="CAE8593107.1"/>
    <property type="molecule type" value="Genomic_DNA"/>
</dbReference>
<evidence type="ECO:0000313" key="4">
    <source>
        <dbReference type="Proteomes" id="UP000654075"/>
    </source>
</evidence>
<keyword evidence="1" id="KW-0175">Coiled coil</keyword>
<feature type="coiled-coil region" evidence="1">
    <location>
        <begin position="101"/>
        <end position="128"/>
    </location>
</feature>